<dbReference type="EMBL" id="CP129683">
    <property type="protein sequence ID" value="XDS51170.1"/>
    <property type="molecule type" value="Genomic_DNA"/>
</dbReference>
<feature type="region of interest" description="Disordered" evidence="1">
    <location>
        <begin position="328"/>
        <end position="379"/>
    </location>
</feature>
<gene>
    <name evidence="5" type="ORF">QN062_03020</name>
    <name evidence="4" type="ORF">QN216_07030</name>
    <name evidence="3" type="ORF">QN217_03420</name>
</gene>
<evidence type="ECO:0000313" key="4">
    <source>
        <dbReference type="EMBL" id="XDS48094.1"/>
    </source>
</evidence>
<dbReference type="EMBL" id="CP129682">
    <property type="protein sequence ID" value="XDS48094.1"/>
    <property type="molecule type" value="Genomic_DNA"/>
</dbReference>
<feature type="compositionally biased region" description="Polar residues" evidence="1">
    <location>
        <begin position="335"/>
        <end position="352"/>
    </location>
</feature>
<dbReference type="KEGG" id="bfk:QN062_03020"/>
<dbReference type="Gene3D" id="3.40.50.1820">
    <property type="entry name" value="alpha/beta hydrolase"/>
    <property type="match status" value="1"/>
</dbReference>
<sequence>MMRQYSPGSLQSSVYGGKPFSTPESLACITVVHQLEATSESLARCTTHWREAIMRTACLPAQAPLCPALSAESSHHPGAYLHTLLQPTWLVAMLTEVAASEQTLSDGISELARLLARAHSTYSHAEETTLRMLAGLAAGFGIGMIAHGLSGYTSLVSALKQGNDLSVRQVEGISLPAARSVRQALSNLQRIGSQGDGYYATIAIQRYVDAKGLASWVVTIPGTDSHADTPIGWLQNVELMSDSAERRMNADSVRFVLAAMKEAGIRQSDKVALVGHSQGGIVAATIAADAQREYQISHVITAGSPVGNHPIPQKTWVTSIEVDRDVVPGLDGRRNPSNASWLSVRARTTSSAEPAGMACKTGADRTETEEEPQSERDCAVESDAAVEASKGEHHSMEKQQEAWNDALHIGSPAASMHDEHFKAITSGTLESTRHYQGRLHAATG</sequence>
<evidence type="ECO:0000256" key="1">
    <source>
        <dbReference type="SAM" id="MobiDB-lite"/>
    </source>
</evidence>
<reference evidence="3" key="1">
    <citation type="submission" date="2023-07" db="EMBL/GenBank/DDBJ databases">
        <title>Bifidobacterium aquikefiriaerophilum sp. nov. and Bifidobacterium eccum sp. nov., isolated from water kefir.</title>
        <authorList>
            <person name="Breselge S."/>
            <person name="Bellassi P."/>
            <person name="Barcenilla C."/>
            <person name="Alvarez-Ordonez A."/>
            <person name="Morelli L."/>
            <person name="Cotter P.D."/>
        </authorList>
    </citation>
    <scope>NUCLEOTIDE SEQUENCE</scope>
    <source>
        <strain evidence="5">WK012_4_13</strain>
        <strain evidence="4">WK013_4_14</strain>
        <strain evidence="3">WK048_4_13</strain>
    </source>
</reference>
<organism evidence="3">
    <name type="scientific">Bifidobacterium fermentum</name>
    <dbReference type="NCBI Taxonomy" id="3059035"/>
    <lineage>
        <taxon>Bacteria</taxon>
        <taxon>Bacillati</taxon>
        <taxon>Actinomycetota</taxon>
        <taxon>Actinomycetes</taxon>
        <taxon>Bifidobacteriales</taxon>
        <taxon>Bifidobacteriaceae</taxon>
        <taxon>Bifidobacterium</taxon>
    </lineage>
</organism>
<proteinExistence type="predicted"/>
<dbReference type="RefSeq" id="WP_369342133.1">
    <property type="nucleotide sequence ID" value="NZ_CP129675.1"/>
</dbReference>
<dbReference type="AlphaFoldDB" id="A0AB39UDN2"/>
<accession>A0AB39UDN2</accession>
<evidence type="ECO:0000259" key="2">
    <source>
        <dbReference type="Pfam" id="PF07819"/>
    </source>
</evidence>
<dbReference type="InterPro" id="IPR012908">
    <property type="entry name" value="PGAP1-ab_dom-like"/>
</dbReference>
<protein>
    <submittedName>
        <fullName evidence="3">DUF2974 domain-containing protein</fullName>
    </submittedName>
</protein>
<dbReference type="InterPro" id="IPR029058">
    <property type="entry name" value="AB_hydrolase_fold"/>
</dbReference>
<evidence type="ECO:0000313" key="3">
    <source>
        <dbReference type="EMBL" id="XDS47198.1"/>
    </source>
</evidence>
<dbReference type="GO" id="GO:0016788">
    <property type="term" value="F:hydrolase activity, acting on ester bonds"/>
    <property type="evidence" value="ECO:0007669"/>
    <property type="project" value="InterPro"/>
</dbReference>
<feature type="domain" description="GPI inositol-deacylase PGAP1-like alpha/beta" evidence="2">
    <location>
        <begin position="249"/>
        <end position="314"/>
    </location>
</feature>
<dbReference type="EMBL" id="CP129675">
    <property type="protein sequence ID" value="XDS47198.1"/>
    <property type="molecule type" value="Genomic_DNA"/>
</dbReference>
<dbReference type="SUPFAM" id="SSF53474">
    <property type="entry name" value="alpha/beta-Hydrolases"/>
    <property type="match status" value="1"/>
</dbReference>
<name>A0AB39UDN2_9BIFI</name>
<evidence type="ECO:0000313" key="5">
    <source>
        <dbReference type="EMBL" id="XDS51170.1"/>
    </source>
</evidence>
<dbReference type="Pfam" id="PF07819">
    <property type="entry name" value="PGAP1"/>
    <property type="match status" value="1"/>
</dbReference>